<dbReference type="Pfam" id="PF13302">
    <property type="entry name" value="Acetyltransf_3"/>
    <property type="match status" value="1"/>
</dbReference>
<accession>A0A9D9IQH2</accession>
<gene>
    <name evidence="2" type="ORF">IAB88_07165</name>
</gene>
<dbReference type="AlphaFoldDB" id="A0A9D9IQH2"/>
<protein>
    <submittedName>
        <fullName evidence="2">GNAT family N-acetyltransferase</fullName>
    </submittedName>
</protein>
<dbReference type="PANTHER" id="PTHR43415:SF3">
    <property type="entry name" value="GNAT-FAMILY ACETYLTRANSFERASE"/>
    <property type="match status" value="1"/>
</dbReference>
<dbReference type="Proteomes" id="UP000823598">
    <property type="component" value="Unassembled WGS sequence"/>
</dbReference>
<comment type="caution">
    <text evidence="2">The sequence shown here is derived from an EMBL/GenBank/DDBJ whole genome shotgun (WGS) entry which is preliminary data.</text>
</comment>
<dbReference type="SUPFAM" id="SSF55729">
    <property type="entry name" value="Acyl-CoA N-acyltransferases (Nat)"/>
    <property type="match status" value="1"/>
</dbReference>
<dbReference type="InterPro" id="IPR000182">
    <property type="entry name" value="GNAT_dom"/>
</dbReference>
<dbReference type="CDD" id="cd04301">
    <property type="entry name" value="NAT_SF"/>
    <property type="match status" value="1"/>
</dbReference>
<dbReference type="GO" id="GO:0016747">
    <property type="term" value="F:acyltransferase activity, transferring groups other than amino-acyl groups"/>
    <property type="evidence" value="ECO:0007669"/>
    <property type="project" value="InterPro"/>
</dbReference>
<dbReference type="Gene3D" id="3.40.630.30">
    <property type="match status" value="1"/>
</dbReference>
<evidence type="ECO:0000259" key="1">
    <source>
        <dbReference type="PROSITE" id="PS51186"/>
    </source>
</evidence>
<dbReference type="PANTHER" id="PTHR43415">
    <property type="entry name" value="SPERMIDINE N(1)-ACETYLTRANSFERASE"/>
    <property type="match status" value="1"/>
</dbReference>
<organism evidence="2 3">
    <name type="scientific">Candidatus Limisoma faecipullorum</name>
    <dbReference type="NCBI Taxonomy" id="2840854"/>
    <lineage>
        <taxon>Bacteria</taxon>
        <taxon>Pseudomonadati</taxon>
        <taxon>Bacteroidota</taxon>
        <taxon>Bacteroidia</taxon>
        <taxon>Bacteroidales</taxon>
        <taxon>Candidatus Limisoma</taxon>
    </lineage>
</organism>
<proteinExistence type="predicted"/>
<dbReference type="InterPro" id="IPR016181">
    <property type="entry name" value="Acyl_CoA_acyltransferase"/>
</dbReference>
<evidence type="ECO:0000313" key="2">
    <source>
        <dbReference type="EMBL" id="MBO8476757.1"/>
    </source>
</evidence>
<sequence length="176" mass="20198">MKLLESNRIILRAVEPSDLDEIFKWENDTSIWQYGSTIAPYSKRQICEYIKNYSADIYKDMQLRLMITDKATSKTIGMIDLYDFNPFHSKAHIGILIAPEHARQGYGYEAVETLMKYASDFLGLHQLAVCIPSENTASINLFTKLGFRKAGVLNDWLRTGESYRDAVMMQKIISGR</sequence>
<dbReference type="PROSITE" id="PS51186">
    <property type="entry name" value="GNAT"/>
    <property type="match status" value="1"/>
</dbReference>
<reference evidence="2" key="1">
    <citation type="submission" date="2020-10" db="EMBL/GenBank/DDBJ databases">
        <authorList>
            <person name="Gilroy R."/>
        </authorList>
    </citation>
    <scope>NUCLEOTIDE SEQUENCE</scope>
    <source>
        <strain evidence="2">6919</strain>
    </source>
</reference>
<feature type="domain" description="N-acetyltransferase" evidence="1">
    <location>
        <begin position="9"/>
        <end position="174"/>
    </location>
</feature>
<reference evidence="2" key="2">
    <citation type="journal article" date="2021" name="PeerJ">
        <title>Extensive microbial diversity within the chicken gut microbiome revealed by metagenomics and culture.</title>
        <authorList>
            <person name="Gilroy R."/>
            <person name="Ravi A."/>
            <person name="Getino M."/>
            <person name="Pursley I."/>
            <person name="Horton D.L."/>
            <person name="Alikhan N.F."/>
            <person name="Baker D."/>
            <person name="Gharbi K."/>
            <person name="Hall N."/>
            <person name="Watson M."/>
            <person name="Adriaenssens E.M."/>
            <person name="Foster-Nyarko E."/>
            <person name="Jarju S."/>
            <person name="Secka A."/>
            <person name="Antonio M."/>
            <person name="Oren A."/>
            <person name="Chaudhuri R.R."/>
            <person name="La Ragione R."/>
            <person name="Hildebrand F."/>
            <person name="Pallen M.J."/>
        </authorList>
    </citation>
    <scope>NUCLEOTIDE SEQUENCE</scope>
    <source>
        <strain evidence="2">6919</strain>
    </source>
</reference>
<dbReference type="EMBL" id="JADIMC010000081">
    <property type="protein sequence ID" value="MBO8476757.1"/>
    <property type="molecule type" value="Genomic_DNA"/>
</dbReference>
<evidence type="ECO:0000313" key="3">
    <source>
        <dbReference type="Proteomes" id="UP000823598"/>
    </source>
</evidence>
<name>A0A9D9IQH2_9BACT</name>